<feature type="domain" description="N-acetyltransferase" evidence="1">
    <location>
        <begin position="153"/>
        <end position="277"/>
    </location>
</feature>
<accession>A0A3S3QCA7</accession>
<protein>
    <submittedName>
        <fullName evidence="2">GNAT family N-acetyltransferase</fullName>
    </submittedName>
</protein>
<dbReference type="PROSITE" id="PS51186">
    <property type="entry name" value="GNAT"/>
    <property type="match status" value="2"/>
</dbReference>
<dbReference type="PANTHER" id="PTHR43617">
    <property type="entry name" value="L-AMINO ACID N-ACETYLTRANSFERASE"/>
    <property type="match status" value="1"/>
</dbReference>
<dbReference type="EMBL" id="SBII01000009">
    <property type="protein sequence ID" value="RWW98791.1"/>
    <property type="molecule type" value="Genomic_DNA"/>
</dbReference>
<keyword evidence="2" id="KW-0808">Transferase</keyword>
<dbReference type="InterPro" id="IPR000182">
    <property type="entry name" value="GNAT_dom"/>
</dbReference>
<reference evidence="2 3" key="1">
    <citation type="submission" date="2019-01" db="EMBL/GenBank/DDBJ databases">
        <title>Flavobacterium sp. nov.,isolated from freshwater.</title>
        <authorList>
            <person name="Zhang R."/>
            <person name="Du Z.-J."/>
        </authorList>
    </citation>
    <scope>NUCLEOTIDE SEQUENCE [LARGE SCALE GENOMIC DNA]</scope>
    <source>
        <strain evidence="2 3">1E403</strain>
    </source>
</reference>
<dbReference type="RefSeq" id="WP_128390367.1">
    <property type="nucleotide sequence ID" value="NZ_SBII01000009.1"/>
</dbReference>
<evidence type="ECO:0000313" key="2">
    <source>
        <dbReference type="EMBL" id="RWW98791.1"/>
    </source>
</evidence>
<sequence length="277" mass="31123">MEIKTLEGSPISSIVTAFNKAFSDYAVNFSFNNESFEKKLVSENIKLEASPAAFVDGEIVGFILHGLDEIDGVKRVFNGGTGVVPEQRGKRIVQQLYEYILPILKDKGYSHHQLEVLGTNTKAEKSYEKVGFSRAKSIASFKGTVPEYNAEGITLKKVKALDWDTAKNFWDIEPTWQNSNETVLRMIDKLQFIAAYKGDDFVGYAAFDPVGGRIKQFGVKKEERKKGIGRTLFSYVNSAVGEVSFTNYDQSDTANIAFFKALGLNEYFESYEMRLVF</sequence>
<dbReference type="InterPro" id="IPR016181">
    <property type="entry name" value="Acyl_CoA_acyltransferase"/>
</dbReference>
<name>A0A3S3QCA7_9FLAO</name>
<dbReference type="CDD" id="cd04301">
    <property type="entry name" value="NAT_SF"/>
    <property type="match status" value="2"/>
</dbReference>
<gene>
    <name evidence="2" type="ORF">EPI11_12750</name>
</gene>
<dbReference type="Gene3D" id="3.40.630.30">
    <property type="match status" value="2"/>
</dbReference>
<dbReference type="SUPFAM" id="SSF55729">
    <property type="entry name" value="Acyl-CoA N-acyltransferases (Nat)"/>
    <property type="match status" value="2"/>
</dbReference>
<dbReference type="AlphaFoldDB" id="A0A3S3QCA7"/>
<dbReference type="OrthoDB" id="4228396at2"/>
<organism evidence="2 3">
    <name type="scientific">Flavobacterium cerinum</name>
    <dbReference type="NCBI Taxonomy" id="2502784"/>
    <lineage>
        <taxon>Bacteria</taxon>
        <taxon>Pseudomonadati</taxon>
        <taxon>Bacteroidota</taxon>
        <taxon>Flavobacteriia</taxon>
        <taxon>Flavobacteriales</taxon>
        <taxon>Flavobacteriaceae</taxon>
        <taxon>Flavobacterium</taxon>
    </lineage>
</organism>
<dbReference type="GO" id="GO:0016747">
    <property type="term" value="F:acyltransferase activity, transferring groups other than amino-acyl groups"/>
    <property type="evidence" value="ECO:0007669"/>
    <property type="project" value="InterPro"/>
</dbReference>
<evidence type="ECO:0000259" key="1">
    <source>
        <dbReference type="PROSITE" id="PS51186"/>
    </source>
</evidence>
<evidence type="ECO:0000313" key="3">
    <source>
        <dbReference type="Proteomes" id="UP000287527"/>
    </source>
</evidence>
<dbReference type="InterPro" id="IPR050276">
    <property type="entry name" value="MshD_Acetyltransferase"/>
</dbReference>
<keyword evidence="3" id="KW-1185">Reference proteome</keyword>
<comment type="caution">
    <text evidence="2">The sequence shown here is derived from an EMBL/GenBank/DDBJ whole genome shotgun (WGS) entry which is preliminary data.</text>
</comment>
<feature type="domain" description="N-acetyltransferase" evidence="1">
    <location>
        <begin position="1"/>
        <end position="162"/>
    </location>
</feature>
<proteinExistence type="predicted"/>
<dbReference type="Pfam" id="PF00583">
    <property type="entry name" value="Acetyltransf_1"/>
    <property type="match status" value="2"/>
</dbReference>
<dbReference type="Proteomes" id="UP000287527">
    <property type="component" value="Unassembled WGS sequence"/>
</dbReference>